<name>A0A426ZIJ8_ENSVE</name>
<evidence type="ECO:0008006" key="4">
    <source>
        <dbReference type="Google" id="ProtNLM"/>
    </source>
</evidence>
<dbReference type="Proteomes" id="UP000287651">
    <property type="component" value="Unassembled WGS sequence"/>
</dbReference>
<dbReference type="EMBL" id="AMZH03006457">
    <property type="protein sequence ID" value="RRT63790.1"/>
    <property type="molecule type" value="Genomic_DNA"/>
</dbReference>
<dbReference type="Pfam" id="PF12609">
    <property type="entry name" value="DUF3774"/>
    <property type="match status" value="1"/>
</dbReference>
<evidence type="ECO:0000313" key="2">
    <source>
        <dbReference type="EMBL" id="RRT63790.1"/>
    </source>
</evidence>
<dbReference type="PANTHER" id="PTHR33090">
    <property type="entry name" value="DUF3774 DOMAIN PROTEIN-RELATED"/>
    <property type="match status" value="1"/>
</dbReference>
<proteinExistence type="predicted"/>
<dbReference type="AlphaFoldDB" id="A0A426ZIJ8"/>
<gene>
    <name evidence="2" type="ORF">B296_00040397</name>
</gene>
<organism evidence="2 3">
    <name type="scientific">Ensete ventricosum</name>
    <name type="common">Abyssinian banana</name>
    <name type="synonym">Musa ensete</name>
    <dbReference type="NCBI Taxonomy" id="4639"/>
    <lineage>
        <taxon>Eukaryota</taxon>
        <taxon>Viridiplantae</taxon>
        <taxon>Streptophyta</taxon>
        <taxon>Embryophyta</taxon>
        <taxon>Tracheophyta</taxon>
        <taxon>Spermatophyta</taxon>
        <taxon>Magnoliopsida</taxon>
        <taxon>Liliopsida</taxon>
        <taxon>Zingiberales</taxon>
        <taxon>Musaceae</taxon>
        <taxon>Ensete</taxon>
    </lineage>
</organism>
<evidence type="ECO:0000256" key="1">
    <source>
        <dbReference type="SAM" id="MobiDB-lite"/>
    </source>
</evidence>
<feature type="region of interest" description="Disordered" evidence="1">
    <location>
        <begin position="255"/>
        <end position="280"/>
    </location>
</feature>
<feature type="compositionally biased region" description="Basic and acidic residues" evidence="1">
    <location>
        <begin position="64"/>
        <end position="77"/>
    </location>
</feature>
<dbReference type="InterPro" id="IPR022251">
    <property type="entry name" value="DUF3774_wound-induced"/>
</dbReference>
<evidence type="ECO:0000313" key="3">
    <source>
        <dbReference type="Proteomes" id="UP000287651"/>
    </source>
</evidence>
<comment type="caution">
    <text evidence="2">The sequence shown here is derived from an EMBL/GenBank/DDBJ whole genome shotgun (WGS) entry which is preliminary data.</text>
</comment>
<sequence length="300" mass="32805">MAHRWESKPSSISSTVLYPSRLQPAAFRGRFIWTGVSSPLLVVDHIKALSSEIQSRSAVTSKHGFGEQDFVDRRSERGGGGGAQGPGGVVPVELRAEVPPPPCQAQHCASNLARYVGWHTPPEFSQVEANKQTALAPGFGGNENGKHKTSSSTLPLLSLSPHLSHPFIYPLQQLWPYIYCKQFPTHCCIKSSEENYELLPLCTHSGGIEEMGCASRACLVVAASMSAVEALKDQAGLCRWNYVLRSLQQRAKSSMGSLSHAKRTSSSVDRRRGWQAAAEKTKQSEEALRIVMYLSCWGPN</sequence>
<feature type="region of interest" description="Disordered" evidence="1">
    <location>
        <begin position="58"/>
        <end position="87"/>
    </location>
</feature>
<protein>
    <recommendedName>
        <fullName evidence="4">Wound-responsive family protein</fullName>
    </recommendedName>
</protein>
<feature type="compositionally biased region" description="Gly residues" evidence="1">
    <location>
        <begin position="78"/>
        <end position="87"/>
    </location>
</feature>
<accession>A0A426ZIJ8</accession>
<reference evidence="2 3" key="1">
    <citation type="journal article" date="2014" name="Agronomy (Basel)">
        <title>A Draft Genome Sequence for Ensete ventricosum, the Drought-Tolerant Tree Against Hunger.</title>
        <authorList>
            <person name="Harrison J."/>
            <person name="Moore K.A."/>
            <person name="Paszkiewicz K."/>
            <person name="Jones T."/>
            <person name="Grant M."/>
            <person name="Ambacheew D."/>
            <person name="Muzemil S."/>
            <person name="Studholme D.J."/>
        </authorList>
    </citation>
    <scope>NUCLEOTIDE SEQUENCE [LARGE SCALE GENOMIC DNA]</scope>
</reference>